<dbReference type="GO" id="GO:0005634">
    <property type="term" value="C:nucleus"/>
    <property type="evidence" value="ECO:0007669"/>
    <property type="project" value="TreeGrafter"/>
</dbReference>
<dbReference type="PROSITE" id="PS00108">
    <property type="entry name" value="PROTEIN_KINASE_ST"/>
    <property type="match status" value="1"/>
</dbReference>
<feature type="domain" description="Protein kinase" evidence="8">
    <location>
        <begin position="89"/>
        <end position="428"/>
    </location>
</feature>
<dbReference type="Gene3D" id="1.10.510.10">
    <property type="entry name" value="Transferase(Phosphotransferase) domain 1"/>
    <property type="match status" value="1"/>
</dbReference>
<proteinExistence type="inferred from homology"/>
<comment type="similarity">
    <text evidence="5">Belongs to the protein kinase superfamily. Ser/Thr protein kinase family. GCN2 subfamily.</text>
</comment>
<dbReference type="Pfam" id="PF00069">
    <property type="entry name" value="Pkinase"/>
    <property type="match status" value="1"/>
</dbReference>
<dbReference type="InterPro" id="IPR011009">
    <property type="entry name" value="Kinase-like_dom_sf"/>
</dbReference>
<evidence type="ECO:0000256" key="5">
    <source>
        <dbReference type="ARBA" id="ARBA00037982"/>
    </source>
</evidence>
<evidence type="ECO:0000256" key="1">
    <source>
        <dbReference type="ARBA" id="ARBA00022679"/>
    </source>
</evidence>
<dbReference type="PROSITE" id="PS50011">
    <property type="entry name" value="PROTEIN_KINASE_DOM"/>
    <property type="match status" value="1"/>
</dbReference>
<keyword evidence="4" id="KW-0067">ATP-binding</keyword>
<evidence type="ECO:0000256" key="3">
    <source>
        <dbReference type="ARBA" id="ARBA00022777"/>
    </source>
</evidence>
<dbReference type="GO" id="GO:0005737">
    <property type="term" value="C:cytoplasm"/>
    <property type="evidence" value="ECO:0007669"/>
    <property type="project" value="TreeGrafter"/>
</dbReference>
<dbReference type="Gene3D" id="2.60.40.790">
    <property type="match status" value="1"/>
</dbReference>
<feature type="signal peptide" evidence="7">
    <location>
        <begin position="1"/>
        <end position="21"/>
    </location>
</feature>
<accession>A0A914QCD2</accession>
<evidence type="ECO:0000256" key="7">
    <source>
        <dbReference type="SAM" id="SignalP"/>
    </source>
</evidence>
<evidence type="ECO:0000313" key="10">
    <source>
        <dbReference type="WBParaSite" id="PDA_v2.g2483.t1"/>
    </source>
</evidence>
<dbReference type="PANTHER" id="PTHR11042">
    <property type="entry name" value="EUKARYOTIC TRANSLATION INITIATION FACTOR 2-ALPHA KINASE EIF2-ALPHA KINASE -RELATED"/>
    <property type="match status" value="1"/>
</dbReference>
<dbReference type="Proteomes" id="UP000887578">
    <property type="component" value="Unplaced"/>
</dbReference>
<dbReference type="AlphaFoldDB" id="A0A914QCD2"/>
<organism evidence="9 10">
    <name type="scientific">Panagrolaimus davidi</name>
    <dbReference type="NCBI Taxonomy" id="227884"/>
    <lineage>
        <taxon>Eukaryota</taxon>
        <taxon>Metazoa</taxon>
        <taxon>Ecdysozoa</taxon>
        <taxon>Nematoda</taxon>
        <taxon>Chromadorea</taxon>
        <taxon>Rhabditida</taxon>
        <taxon>Tylenchina</taxon>
        <taxon>Panagrolaimomorpha</taxon>
        <taxon>Panagrolaimoidea</taxon>
        <taxon>Panagrolaimidae</taxon>
        <taxon>Panagrolaimus</taxon>
    </lineage>
</organism>
<dbReference type="SUPFAM" id="SSF49764">
    <property type="entry name" value="HSP20-like chaperones"/>
    <property type="match status" value="1"/>
</dbReference>
<name>A0A914QCD2_9BILA</name>
<sequence>MYLFSVSRLFFAVFFCPGGYNSEIPITMALEFSHITWSDRKPYVKIFIEGSHLSIVDLKLFKNTFYVKVKNEYGQHKDKKLELYQEINALIMQQAGPRLEFTLYKLVERRWERLTQTKIDFESWIDEDEEKKNTTDSVAAPHYDKVKDDPPFNKMSLFLGNKTYILEDNPRALNERRIGEGSSSRAFLRTYRNKPAEAVKVYYSANNLDEPTRIELIMPYCEVTLEHIINPGRIKQPRTTAVVESIIKKGYGWILIKDMLNALIYLNGKILHRDIKPGNIFIMMEKNNTLCTKLGDFGLARMLNITSKKDVVDDENEEYNDSGDENSVNSVNSEESEGNTLTKDIGTEGYMAPEVRDGEDYSYKADIYSMGRVFMEYYQQVVFPDRITKDSNFLREYPVIELFYNMISGDPCDRKTAEALFEEFEPLFANKLDCW</sequence>
<feature type="compositionally biased region" description="Acidic residues" evidence="6">
    <location>
        <begin position="313"/>
        <end position="324"/>
    </location>
</feature>
<evidence type="ECO:0000259" key="8">
    <source>
        <dbReference type="PROSITE" id="PS50011"/>
    </source>
</evidence>
<evidence type="ECO:0000256" key="2">
    <source>
        <dbReference type="ARBA" id="ARBA00022741"/>
    </source>
</evidence>
<feature type="region of interest" description="Disordered" evidence="6">
    <location>
        <begin position="313"/>
        <end position="345"/>
    </location>
</feature>
<dbReference type="SMART" id="SM00220">
    <property type="entry name" value="S_TKc"/>
    <property type="match status" value="1"/>
</dbReference>
<protein>
    <submittedName>
        <fullName evidence="10">Protein kinase domain-containing protein</fullName>
    </submittedName>
</protein>
<feature type="chain" id="PRO_5038045702" evidence="7">
    <location>
        <begin position="22"/>
        <end position="435"/>
    </location>
</feature>
<evidence type="ECO:0000256" key="4">
    <source>
        <dbReference type="ARBA" id="ARBA00022840"/>
    </source>
</evidence>
<reference evidence="10" key="1">
    <citation type="submission" date="2022-11" db="UniProtKB">
        <authorList>
            <consortium name="WormBaseParasite"/>
        </authorList>
    </citation>
    <scope>IDENTIFICATION</scope>
</reference>
<keyword evidence="9" id="KW-1185">Reference proteome</keyword>
<keyword evidence="3" id="KW-0418">Kinase</keyword>
<dbReference type="SUPFAM" id="SSF56112">
    <property type="entry name" value="Protein kinase-like (PK-like)"/>
    <property type="match status" value="1"/>
</dbReference>
<dbReference type="WBParaSite" id="PDA_v2.g2483.t1">
    <property type="protein sequence ID" value="PDA_v2.g2483.t1"/>
    <property type="gene ID" value="PDA_v2.g2483"/>
</dbReference>
<evidence type="ECO:0000256" key="6">
    <source>
        <dbReference type="SAM" id="MobiDB-lite"/>
    </source>
</evidence>
<dbReference type="InterPro" id="IPR008978">
    <property type="entry name" value="HSP20-like_chaperone"/>
</dbReference>
<dbReference type="InterPro" id="IPR000719">
    <property type="entry name" value="Prot_kinase_dom"/>
</dbReference>
<evidence type="ECO:0000313" key="9">
    <source>
        <dbReference type="Proteomes" id="UP000887578"/>
    </source>
</evidence>
<dbReference type="InterPro" id="IPR050339">
    <property type="entry name" value="CC_SR_Kinase"/>
</dbReference>
<keyword evidence="7" id="KW-0732">Signal</keyword>
<keyword evidence="1" id="KW-0808">Transferase</keyword>
<dbReference type="InterPro" id="IPR008271">
    <property type="entry name" value="Ser/Thr_kinase_AS"/>
</dbReference>
<dbReference type="GO" id="GO:0004672">
    <property type="term" value="F:protein kinase activity"/>
    <property type="evidence" value="ECO:0007669"/>
    <property type="project" value="InterPro"/>
</dbReference>
<dbReference type="GO" id="GO:0005524">
    <property type="term" value="F:ATP binding"/>
    <property type="evidence" value="ECO:0007669"/>
    <property type="project" value="UniProtKB-KW"/>
</dbReference>
<keyword evidence="2" id="KW-0547">Nucleotide-binding</keyword>